<dbReference type="EMBL" id="LR796294">
    <property type="protein sequence ID" value="CAB4135038.1"/>
    <property type="molecule type" value="Genomic_DNA"/>
</dbReference>
<sequence>MAKVLNTTNRSLPVERWTLLANSTKCIDRQGSVRNELPDAVAYGPVVKHYTEQGLVTLDGIAHQKIEKPEIEAAMYYMSKSQRKKLREQQKE</sequence>
<protein>
    <submittedName>
        <fullName evidence="2">Uncharacterized protein</fullName>
    </submittedName>
</protein>
<evidence type="ECO:0000313" key="2">
    <source>
        <dbReference type="EMBL" id="CAB4135038.1"/>
    </source>
</evidence>
<evidence type="ECO:0000313" key="1">
    <source>
        <dbReference type="EMBL" id="CAB4131631.1"/>
    </source>
</evidence>
<organism evidence="2">
    <name type="scientific">uncultured Caudovirales phage</name>
    <dbReference type="NCBI Taxonomy" id="2100421"/>
    <lineage>
        <taxon>Viruses</taxon>
        <taxon>Duplodnaviria</taxon>
        <taxon>Heunggongvirae</taxon>
        <taxon>Uroviricota</taxon>
        <taxon>Caudoviricetes</taxon>
        <taxon>Peduoviridae</taxon>
        <taxon>Maltschvirus</taxon>
        <taxon>Maltschvirus maltsch</taxon>
    </lineage>
</organism>
<reference evidence="2" key="1">
    <citation type="submission" date="2020-04" db="EMBL/GenBank/DDBJ databases">
        <authorList>
            <person name="Chiriac C."/>
            <person name="Salcher M."/>
            <person name="Ghai R."/>
            <person name="Kavagutti S V."/>
        </authorList>
    </citation>
    <scope>NUCLEOTIDE SEQUENCE</scope>
</reference>
<accession>A0A6J5LKD0</accession>
<proteinExistence type="predicted"/>
<name>A0A6J5LKD0_9CAUD</name>
<gene>
    <name evidence="1" type="ORF">UFOVP127_189</name>
    <name evidence="2" type="ORF">UFOVP276_52</name>
</gene>
<dbReference type="EMBL" id="LR796249">
    <property type="protein sequence ID" value="CAB4131631.1"/>
    <property type="molecule type" value="Genomic_DNA"/>
</dbReference>